<dbReference type="RefSeq" id="WP_171689078.1">
    <property type="nucleotide sequence ID" value="NZ_WHOC01000043.1"/>
</dbReference>
<evidence type="ECO:0000313" key="1">
    <source>
        <dbReference type="EMBL" id="NOU85758.1"/>
    </source>
</evidence>
<comment type="caution">
    <text evidence="1">The sequence shown here is derived from an EMBL/GenBank/DDBJ whole genome shotgun (WGS) entry which is preliminary data.</text>
</comment>
<protein>
    <submittedName>
        <fullName evidence="1">Uncharacterized protein</fullName>
    </submittedName>
</protein>
<accession>A0ABX1YXU2</accession>
<proteinExistence type="predicted"/>
<dbReference type="Proteomes" id="UP000658690">
    <property type="component" value="Unassembled WGS sequence"/>
</dbReference>
<reference evidence="1 2" key="1">
    <citation type="submission" date="2019-10" db="EMBL/GenBank/DDBJ databases">
        <title>Description of Paenibacillus choica sp. nov.</title>
        <authorList>
            <person name="Carlier A."/>
            <person name="Qi S."/>
        </authorList>
    </citation>
    <scope>NUCLEOTIDE SEQUENCE [LARGE SCALE GENOMIC DNA]</scope>
    <source>
        <strain evidence="1 2">LMG 31460</strain>
    </source>
</reference>
<dbReference type="EMBL" id="WHOC01000043">
    <property type="protein sequence ID" value="NOU85758.1"/>
    <property type="molecule type" value="Genomic_DNA"/>
</dbReference>
<keyword evidence="2" id="KW-1185">Reference proteome</keyword>
<organism evidence="1 2">
    <name type="scientific">Paenibacillus germinis</name>
    <dbReference type="NCBI Taxonomy" id="2654979"/>
    <lineage>
        <taxon>Bacteria</taxon>
        <taxon>Bacillati</taxon>
        <taxon>Bacillota</taxon>
        <taxon>Bacilli</taxon>
        <taxon>Bacillales</taxon>
        <taxon>Paenibacillaceae</taxon>
        <taxon>Paenibacillus</taxon>
    </lineage>
</organism>
<gene>
    <name evidence="1" type="ORF">GC102_08220</name>
</gene>
<sequence length="162" mass="19344">MKWNQINNIKRFTPLVQLSFPKLHLTDRPLYYLGSGFMLSYTNRQFKIEGYERVEFGEKGEYALGMYYFKYRKELEQYMNLTLPFQDEVFGGVFEIVKGIAVGDTYLKVKNKLSCGYQIDETRRLKDGDLIFQNANISWKDFRFFFFERSNKSELTGFQLTF</sequence>
<evidence type="ECO:0000313" key="2">
    <source>
        <dbReference type="Proteomes" id="UP000658690"/>
    </source>
</evidence>
<name>A0ABX1YXU2_9BACL</name>